<evidence type="ECO:0000256" key="1">
    <source>
        <dbReference type="ARBA" id="ARBA00004477"/>
    </source>
</evidence>
<gene>
    <name evidence="9" type="ORF">SELMODRAFT_428372</name>
</gene>
<dbReference type="Proteomes" id="UP000001514">
    <property type="component" value="Unassembled WGS sequence"/>
</dbReference>
<evidence type="ECO:0000256" key="4">
    <source>
        <dbReference type="ARBA" id="ARBA00022692"/>
    </source>
</evidence>
<dbReference type="AlphaFoldDB" id="D8T2M1"/>
<dbReference type="InterPro" id="IPR005599">
    <property type="entry name" value="GPI_mannosylTrfase"/>
</dbReference>
<evidence type="ECO:0000313" key="9">
    <source>
        <dbReference type="EMBL" id="EFJ09127.1"/>
    </source>
</evidence>
<dbReference type="GO" id="GO:0005789">
    <property type="term" value="C:endoplasmic reticulum membrane"/>
    <property type="evidence" value="ECO:0000318"/>
    <property type="project" value="GO_Central"/>
</dbReference>
<dbReference type="KEGG" id="smo:SELMODRAFT_428372"/>
<keyword evidence="10" id="KW-1185">Reference proteome</keyword>
<keyword evidence="8" id="KW-0732">Signal</keyword>
<accession>D8T2M1</accession>
<dbReference type="GO" id="GO:0006506">
    <property type="term" value="P:GPI anchor biosynthetic process"/>
    <property type="evidence" value="ECO:0000318"/>
    <property type="project" value="GO_Central"/>
</dbReference>
<dbReference type="Gramene" id="EFJ09127">
    <property type="protein sequence ID" value="EFJ09127"/>
    <property type="gene ID" value="SELMODRAFT_428372"/>
</dbReference>
<protein>
    <submittedName>
        <fullName evidence="9">Uncharacterized protein</fullName>
    </submittedName>
</protein>
<dbReference type="InParanoid" id="D8T2M1"/>
<feature type="chain" id="PRO_5003123248" evidence="8">
    <location>
        <begin position="19"/>
        <end position="179"/>
    </location>
</feature>
<keyword evidence="5" id="KW-0256">Endoplasmic reticulum</keyword>
<proteinExistence type="predicted"/>
<dbReference type="HOGENOM" id="CLU_1505932_0_0_1"/>
<evidence type="ECO:0000256" key="6">
    <source>
        <dbReference type="ARBA" id="ARBA00022989"/>
    </source>
</evidence>
<evidence type="ECO:0000256" key="7">
    <source>
        <dbReference type="ARBA" id="ARBA00023136"/>
    </source>
</evidence>
<reference evidence="9 10" key="1">
    <citation type="journal article" date="2011" name="Science">
        <title>The Selaginella genome identifies genetic changes associated with the evolution of vascular plants.</title>
        <authorList>
            <person name="Banks J.A."/>
            <person name="Nishiyama T."/>
            <person name="Hasebe M."/>
            <person name="Bowman J.L."/>
            <person name="Gribskov M."/>
            <person name="dePamphilis C."/>
            <person name="Albert V.A."/>
            <person name="Aono N."/>
            <person name="Aoyama T."/>
            <person name="Ambrose B.A."/>
            <person name="Ashton N.W."/>
            <person name="Axtell M.J."/>
            <person name="Barker E."/>
            <person name="Barker M.S."/>
            <person name="Bennetzen J.L."/>
            <person name="Bonawitz N.D."/>
            <person name="Chapple C."/>
            <person name="Cheng C."/>
            <person name="Correa L.G."/>
            <person name="Dacre M."/>
            <person name="DeBarry J."/>
            <person name="Dreyer I."/>
            <person name="Elias M."/>
            <person name="Engstrom E.M."/>
            <person name="Estelle M."/>
            <person name="Feng L."/>
            <person name="Finet C."/>
            <person name="Floyd S.K."/>
            <person name="Frommer W.B."/>
            <person name="Fujita T."/>
            <person name="Gramzow L."/>
            <person name="Gutensohn M."/>
            <person name="Harholt J."/>
            <person name="Hattori M."/>
            <person name="Heyl A."/>
            <person name="Hirai T."/>
            <person name="Hiwatashi Y."/>
            <person name="Ishikawa M."/>
            <person name="Iwata M."/>
            <person name="Karol K.G."/>
            <person name="Koehler B."/>
            <person name="Kolukisaoglu U."/>
            <person name="Kubo M."/>
            <person name="Kurata T."/>
            <person name="Lalonde S."/>
            <person name="Li K."/>
            <person name="Li Y."/>
            <person name="Litt A."/>
            <person name="Lyons E."/>
            <person name="Manning G."/>
            <person name="Maruyama T."/>
            <person name="Michael T.P."/>
            <person name="Mikami K."/>
            <person name="Miyazaki S."/>
            <person name="Morinaga S."/>
            <person name="Murata T."/>
            <person name="Mueller-Roeber B."/>
            <person name="Nelson D.R."/>
            <person name="Obara M."/>
            <person name="Oguri Y."/>
            <person name="Olmstead R.G."/>
            <person name="Onodera N."/>
            <person name="Petersen B.L."/>
            <person name="Pils B."/>
            <person name="Prigge M."/>
            <person name="Rensing S.A."/>
            <person name="Riano-Pachon D.M."/>
            <person name="Roberts A.W."/>
            <person name="Sato Y."/>
            <person name="Scheller H.V."/>
            <person name="Schulz B."/>
            <person name="Schulz C."/>
            <person name="Shakirov E.V."/>
            <person name="Shibagaki N."/>
            <person name="Shinohara N."/>
            <person name="Shippen D.E."/>
            <person name="Soerensen I."/>
            <person name="Sotooka R."/>
            <person name="Sugimoto N."/>
            <person name="Sugita M."/>
            <person name="Sumikawa N."/>
            <person name="Tanurdzic M."/>
            <person name="Theissen G."/>
            <person name="Ulvskov P."/>
            <person name="Wakazuki S."/>
            <person name="Weng J.K."/>
            <person name="Willats W.W."/>
            <person name="Wipf D."/>
            <person name="Wolf P.G."/>
            <person name="Yang L."/>
            <person name="Zimmer A.D."/>
            <person name="Zhu Q."/>
            <person name="Mitros T."/>
            <person name="Hellsten U."/>
            <person name="Loque D."/>
            <person name="Otillar R."/>
            <person name="Salamov A."/>
            <person name="Schmutz J."/>
            <person name="Shapiro H."/>
            <person name="Lindquist E."/>
            <person name="Lucas S."/>
            <person name="Rokhsar D."/>
            <person name="Grigoriev I.V."/>
        </authorList>
    </citation>
    <scope>NUCLEOTIDE SEQUENCE [LARGE SCALE GENOMIC DNA]</scope>
</reference>
<evidence type="ECO:0000313" key="10">
    <source>
        <dbReference type="Proteomes" id="UP000001514"/>
    </source>
</evidence>
<keyword evidence="2" id="KW-0328">Glycosyltransferase</keyword>
<feature type="signal peptide" evidence="8">
    <location>
        <begin position="1"/>
        <end position="18"/>
    </location>
</feature>
<name>D8T2M1_SELML</name>
<keyword evidence="7" id="KW-0472">Membrane</keyword>
<evidence type="ECO:0000256" key="3">
    <source>
        <dbReference type="ARBA" id="ARBA00022679"/>
    </source>
</evidence>
<organism evidence="10">
    <name type="scientific">Selaginella moellendorffii</name>
    <name type="common">Spikemoss</name>
    <dbReference type="NCBI Taxonomy" id="88036"/>
    <lineage>
        <taxon>Eukaryota</taxon>
        <taxon>Viridiplantae</taxon>
        <taxon>Streptophyta</taxon>
        <taxon>Embryophyta</taxon>
        <taxon>Tracheophyta</taxon>
        <taxon>Lycopodiopsida</taxon>
        <taxon>Selaginellales</taxon>
        <taxon>Selaginellaceae</taxon>
        <taxon>Selaginella</taxon>
    </lineage>
</organism>
<dbReference type="EMBL" id="GL377666">
    <property type="protein sequence ID" value="EFJ09127.1"/>
    <property type="molecule type" value="Genomic_DNA"/>
</dbReference>
<dbReference type="GO" id="GO:0000026">
    <property type="term" value="F:alpha-1,2-mannosyltransferase activity"/>
    <property type="evidence" value="ECO:0000318"/>
    <property type="project" value="GO_Central"/>
</dbReference>
<evidence type="ECO:0000256" key="5">
    <source>
        <dbReference type="ARBA" id="ARBA00022824"/>
    </source>
</evidence>
<dbReference type="Pfam" id="PF03901">
    <property type="entry name" value="Glyco_transf_22"/>
    <property type="match status" value="1"/>
</dbReference>
<sequence length="179" mass="20721">MHPLIVARCLSWIVVASSIELELSFPKVVAKWTMVCQLVNWFTFCCMVRTLPSSIETVLTTIDRLALEIYEESHPWHWYFTATNSIWWLRQWFLVTWICSRTVCSSTKNSALLLAMLFAGHSLAFIEAGTKQIVKETFFVSNVPVALYTSQRGSKKRQTEEWKHYVSDTMPCTRRCTGI</sequence>
<keyword evidence="3" id="KW-0808">Transferase</keyword>
<evidence type="ECO:0000256" key="8">
    <source>
        <dbReference type="SAM" id="SignalP"/>
    </source>
</evidence>
<keyword evidence="4" id="KW-0812">Transmembrane</keyword>
<keyword evidence="6" id="KW-1133">Transmembrane helix</keyword>
<evidence type="ECO:0000256" key="2">
    <source>
        <dbReference type="ARBA" id="ARBA00022676"/>
    </source>
</evidence>
<comment type="subcellular location">
    <subcellularLocation>
        <location evidence="1">Endoplasmic reticulum membrane</location>
        <topology evidence="1">Multi-pass membrane protein</topology>
    </subcellularLocation>
</comment>